<protein>
    <submittedName>
        <fullName evidence="2">Uncharacterized protein</fullName>
    </submittedName>
</protein>
<sequence length="77" mass="8051">MLKNISNLGALLNKVDQININGGFFSGNNECDITGCYESYPGGSGYVGRGEGNPCVFDTPYGMSCSGIIQDGLCCIS</sequence>
<reference evidence="1 4" key="3">
    <citation type="submission" date="2023-07" db="EMBL/GenBank/DDBJ databases">
        <title>Genome content predicts the carbon catabolic preferences of heterotrophic bacteria.</title>
        <authorList>
            <person name="Gralka M."/>
        </authorList>
    </citation>
    <scope>NUCLEOTIDE SEQUENCE [LARGE SCALE GENOMIC DNA]</scope>
    <source>
        <strain evidence="1 4">4G03</strain>
    </source>
</reference>
<evidence type="ECO:0000313" key="4">
    <source>
        <dbReference type="Proteomes" id="UP001242342"/>
    </source>
</evidence>
<accession>A0A2G1BVI8</accession>
<evidence type="ECO:0000313" key="2">
    <source>
        <dbReference type="EMBL" id="PHN98018.1"/>
    </source>
</evidence>
<organism evidence="2 3">
    <name type="scientific">Tenacibaculum discolor</name>
    <dbReference type="NCBI Taxonomy" id="361581"/>
    <lineage>
        <taxon>Bacteria</taxon>
        <taxon>Pseudomonadati</taxon>
        <taxon>Bacteroidota</taxon>
        <taxon>Flavobacteriia</taxon>
        <taxon>Flavobacteriales</taxon>
        <taxon>Flavobacteriaceae</taxon>
        <taxon>Tenacibaculum</taxon>
    </lineage>
</organism>
<dbReference type="EMBL" id="PDUU01000004">
    <property type="protein sequence ID" value="PHN98018.1"/>
    <property type="molecule type" value="Genomic_DNA"/>
</dbReference>
<keyword evidence="4" id="KW-1185">Reference proteome</keyword>
<dbReference type="AlphaFoldDB" id="A0A2G1BVI8"/>
<dbReference type="Proteomes" id="UP000222163">
    <property type="component" value="Unassembled WGS sequence"/>
</dbReference>
<reference evidence="2 3" key="1">
    <citation type="journal article" date="2016" name="Nat. Commun.">
        <title>Microbial interactions lead to rapid micro-scale successions on model marine particles.</title>
        <authorList>
            <person name="Datta M.S."/>
            <person name="Sliwerska E."/>
            <person name="Gore J."/>
            <person name="Polz M.F."/>
            <person name="Cordero O.X."/>
        </authorList>
    </citation>
    <scope>NUCLEOTIDE SEQUENCE [LARGE SCALE GENOMIC DNA]</scope>
    <source>
        <strain evidence="2 3">4G03</strain>
    </source>
</reference>
<dbReference type="Proteomes" id="UP001242342">
    <property type="component" value="Unassembled WGS sequence"/>
</dbReference>
<proteinExistence type="predicted"/>
<dbReference type="RefSeq" id="WP_099214923.1">
    <property type="nucleotide sequence ID" value="NZ_JAUYVU010000001.1"/>
</dbReference>
<dbReference type="EMBL" id="JAUYVU010000001">
    <property type="protein sequence ID" value="MDP2540063.1"/>
    <property type="molecule type" value="Genomic_DNA"/>
</dbReference>
<evidence type="ECO:0000313" key="3">
    <source>
        <dbReference type="Proteomes" id="UP000222163"/>
    </source>
</evidence>
<name>A0A2G1BVI8_9FLAO</name>
<evidence type="ECO:0000313" key="1">
    <source>
        <dbReference type="EMBL" id="MDP2540063.1"/>
    </source>
</evidence>
<gene>
    <name evidence="2" type="ORF">CSC81_06325</name>
    <name evidence="1" type="ORF">Q8W23_01105</name>
</gene>
<reference evidence="2" key="2">
    <citation type="submission" date="2017-10" db="EMBL/GenBank/DDBJ databases">
        <authorList>
            <person name="Enke T.N."/>
            <person name="Cordero O.X."/>
        </authorList>
    </citation>
    <scope>NUCLEOTIDE SEQUENCE</scope>
    <source>
        <strain evidence="2">4G03</strain>
    </source>
</reference>
<comment type="caution">
    <text evidence="2">The sequence shown here is derived from an EMBL/GenBank/DDBJ whole genome shotgun (WGS) entry which is preliminary data.</text>
</comment>